<evidence type="ECO:0000313" key="8">
    <source>
        <dbReference type="EMBL" id="KAL1637946.1"/>
    </source>
</evidence>
<gene>
    <name evidence="8" type="ORF">SLS56_000503</name>
</gene>
<reference evidence="8 9" key="1">
    <citation type="submission" date="2024-02" db="EMBL/GenBank/DDBJ databases">
        <title>De novo assembly and annotation of 12 fungi associated with fruit tree decline syndrome in Ontario, Canada.</title>
        <authorList>
            <person name="Sulman M."/>
            <person name="Ellouze W."/>
            <person name="Ilyukhin E."/>
        </authorList>
    </citation>
    <scope>NUCLEOTIDE SEQUENCE [LARGE SCALE GENOMIC DNA]</scope>
    <source>
        <strain evidence="8 9">M1-105</strain>
    </source>
</reference>
<dbReference type="PRINTS" id="PR00723">
    <property type="entry name" value="SUBTILISIN"/>
</dbReference>
<keyword evidence="2 5" id="KW-0645">Protease</keyword>
<feature type="active site" description="Charge relay system" evidence="5">
    <location>
        <position position="747"/>
    </location>
</feature>
<keyword evidence="4 5" id="KW-0720">Serine protease</keyword>
<dbReference type="InterPro" id="IPR050131">
    <property type="entry name" value="Peptidase_S8_subtilisin-like"/>
</dbReference>
<feature type="compositionally biased region" description="Basic and acidic residues" evidence="6">
    <location>
        <begin position="275"/>
        <end position="302"/>
    </location>
</feature>
<feature type="region of interest" description="Disordered" evidence="6">
    <location>
        <begin position="275"/>
        <end position="413"/>
    </location>
</feature>
<dbReference type="Proteomes" id="UP001521116">
    <property type="component" value="Unassembled WGS sequence"/>
</dbReference>
<protein>
    <recommendedName>
        <fullName evidence="7">Peptidase S8/S53 domain-containing protein</fullName>
    </recommendedName>
</protein>
<keyword evidence="3 5" id="KW-0378">Hydrolase</keyword>
<dbReference type="SUPFAM" id="SSF52743">
    <property type="entry name" value="Subtilisin-like"/>
    <property type="match status" value="1"/>
</dbReference>
<dbReference type="InterPro" id="IPR000209">
    <property type="entry name" value="Peptidase_S8/S53_dom"/>
</dbReference>
<evidence type="ECO:0000313" key="9">
    <source>
        <dbReference type="Proteomes" id="UP001521116"/>
    </source>
</evidence>
<feature type="domain" description="Peptidase S8/S53" evidence="7">
    <location>
        <begin position="542"/>
        <end position="764"/>
    </location>
</feature>
<feature type="active site" description="Charge relay system" evidence="5">
    <location>
        <position position="590"/>
    </location>
</feature>
<feature type="region of interest" description="Disordered" evidence="6">
    <location>
        <begin position="422"/>
        <end position="441"/>
    </location>
</feature>
<feature type="active site" description="Charge relay system" evidence="5">
    <location>
        <position position="550"/>
    </location>
</feature>
<feature type="compositionally biased region" description="Basic and acidic residues" evidence="6">
    <location>
        <begin position="311"/>
        <end position="332"/>
    </location>
</feature>
<name>A0ABR3TES7_9PEZI</name>
<organism evidence="8 9">
    <name type="scientific">Neofusicoccum ribis</name>
    <dbReference type="NCBI Taxonomy" id="45134"/>
    <lineage>
        <taxon>Eukaryota</taxon>
        <taxon>Fungi</taxon>
        <taxon>Dikarya</taxon>
        <taxon>Ascomycota</taxon>
        <taxon>Pezizomycotina</taxon>
        <taxon>Dothideomycetes</taxon>
        <taxon>Dothideomycetes incertae sedis</taxon>
        <taxon>Botryosphaeriales</taxon>
        <taxon>Botryosphaeriaceae</taxon>
        <taxon>Neofusicoccum</taxon>
    </lineage>
</organism>
<dbReference type="InterPro" id="IPR011990">
    <property type="entry name" value="TPR-like_helical_dom_sf"/>
</dbReference>
<dbReference type="EMBL" id="JAJVDC020000002">
    <property type="protein sequence ID" value="KAL1637946.1"/>
    <property type="molecule type" value="Genomic_DNA"/>
</dbReference>
<dbReference type="PANTHER" id="PTHR43806">
    <property type="entry name" value="PEPTIDASE S8"/>
    <property type="match status" value="1"/>
</dbReference>
<dbReference type="SUPFAM" id="SSF48452">
    <property type="entry name" value="TPR-like"/>
    <property type="match status" value="1"/>
</dbReference>
<feature type="compositionally biased region" description="Basic and acidic residues" evidence="6">
    <location>
        <begin position="496"/>
        <end position="505"/>
    </location>
</feature>
<evidence type="ECO:0000256" key="4">
    <source>
        <dbReference type="ARBA" id="ARBA00022825"/>
    </source>
</evidence>
<accession>A0ABR3TES7</accession>
<feature type="compositionally biased region" description="Polar residues" evidence="6">
    <location>
        <begin position="1"/>
        <end position="16"/>
    </location>
</feature>
<dbReference type="InterPro" id="IPR036852">
    <property type="entry name" value="Peptidase_S8/S53_dom_sf"/>
</dbReference>
<feature type="compositionally biased region" description="Polar residues" evidence="6">
    <location>
        <begin position="388"/>
        <end position="406"/>
    </location>
</feature>
<evidence type="ECO:0000256" key="3">
    <source>
        <dbReference type="ARBA" id="ARBA00022801"/>
    </source>
</evidence>
<comment type="similarity">
    <text evidence="1 5">Belongs to the peptidase S8 family.</text>
</comment>
<dbReference type="Gene3D" id="1.25.40.10">
    <property type="entry name" value="Tetratricopeptide repeat domain"/>
    <property type="match status" value="1"/>
</dbReference>
<comment type="caution">
    <text evidence="8">The sequence shown here is derived from an EMBL/GenBank/DDBJ whole genome shotgun (WGS) entry which is preliminary data.</text>
</comment>
<sequence length="869" mass="97451">MGSTQDLGSSSMQGSSKDCHDGQPQTLSSVQLITSYALQSEELLGHTAPRTLGRRDDAARSLSSGGHVAQAILFEEETLRRRLSLKKPSDAFEDDATLDNRMRLARHYSDTKDSTKAVRHLRAVLRVLKESPAQDWNQISEVCNELVIELWKRGEAHDIHEAIDISTKALSQAVPFLGHGHPTLIDLRHNMGERLMGLHKLEAASKCFQENKDILEAMDPGSRESHQLNEALADTVAFLEICQKETIEMKKRRQEDRERLEKEQQENQLRLAQQEKEKQRLEEEHGKQSQAKQKKDLEGKERRGGKRRAKKEREFGEGEHIEGMERHEEQNQRRSQKRQKEKPAEGEVPVLLEEPFVTGEILEKGGNSTRNKSNKSKGPTETLERLTTKGSDSLVNESSKVPSSPGGQADGVFQGLTSMETLPKTKMPKARGKETHLQVPGSWSPDFDIEFTPTLEVPKERLHHTISATDLRPKDSDRPSMTAMHDLPSRPASMSEIERPLRDSGGDGVSQSDRFFKNLEDKTHSLLDKYKDRMKDMNKDRKRVKIAILDTGIARNPSSVEPQVIADAKARIKFGRPLETLSPREDENGHGTHCAGLLLRVCPYAEVHVYRISRGLNDPNDPIKPNVVAAALHHAVTDRKVDVISMSFGWNEDNSQELREALEYAKQQKVLLFAAASNEGGDMAFPARADEVIAIDAAAWNGKPLEFNPRGTGYQQRFTALGEGVISAWPLFPGANMSGLKRMTGTSFATPIAASTAALIIEFARQPPLCFDPEIERYLKDLRGMRHVLRSAVCKKTEVYSEFTHIDITALLHTNRLYEDGGPWDDQFSQRAAAANTIVRSLSEEFGLDVLAKWKASIAKYQRSHPLRS</sequence>
<feature type="compositionally biased region" description="Polar residues" evidence="6">
    <location>
        <begin position="366"/>
        <end position="379"/>
    </location>
</feature>
<evidence type="ECO:0000256" key="5">
    <source>
        <dbReference type="PROSITE-ProRule" id="PRU01240"/>
    </source>
</evidence>
<dbReference type="Gene3D" id="3.40.50.200">
    <property type="entry name" value="Peptidase S8/S53 domain"/>
    <property type="match status" value="1"/>
</dbReference>
<evidence type="ECO:0000259" key="7">
    <source>
        <dbReference type="Pfam" id="PF00082"/>
    </source>
</evidence>
<dbReference type="PROSITE" id="PS51892">
    <property type="entry name" value="SUBTILASE"/>
    <property type="match status" value="1"/>
</dbReference>
<keyword evidence="9" id="KW-1185">Reference proteome</keyword>
<proteinExistence type="inferred from homology"/>
<dbReference type="InterPro" id="IPR015500">
    <property type="entry name" value="Peptidase_S8_subtilisin-rel"/>
</dbReference>
<dbReference type="PANTHER" id="PTHR43806:SF11">
    <property type="entry name" value="CEREVISIN-RELATED"/>
    <property type="match status" value="1"/>
</dbReference>
<feature type="region of interest" description="Disordered" evidence="6">
    <location>
        <begin position="462"/>
        <end position="513"/>
    </location>
</feature>
<feature type="region of interest" description="Disordered" evidence="6">
    <location>
        <begin position="1"/>
        <end position="24"/>
    </location>
</feature>
<evidence type="ECO:0000256" key="1">
    <source>
        <dbReference type="ARBA" id="ARBA00011073"/>
    </source>
</evidence>
<dbReference type="CDD" id="cd00306">
    <property type="entry name" value="Peptidases_S8_S53"/>
    <property type="match status" value="1"/>
</dbReference>
<evidence type="ECO:0000256" key="2">
    <source>
        <dbReference type="ARBA" id="ARBA00022670"/>
    </source>
</evidence>
<evidence type="ECO:0000256" key="6">
    <source>
        <dbReference type="SAM" id="MobiDB-lite"/>
    </source>
</evidence>
<dbReference type="Pfam" id="PF00082">
    <property type="entry name" value="Peptidase_S8"/>
    <property type="match status" value="1"/>
</dbReference>